<comment type="similarity">
    <text evidence="5">Belongs to the ScpB family.</text>
</comment>
<evidence type="ECO:0000256" key="1">
    <source>
        <dbReference type="ARBA" id="ARBA00022490"/>
    </source>
</evidence>
<sequence>MDPLFVEDRSRELEALLFVSPDPVPLDLLSDVVGLPPEEIEKQLKALAAEYDQQRRGWQLEEVAGGYRLATRPEYSAYVMRFLKPQGPQGLSKAALETLAIIAYHQPVTRAEIEEIRGVKADRSLATLLGKKLIQEKGRKEALGRPILYGTTDHFLRHFGLRTLEELPSLDEVFVQPDLTFPEEQERNNEGEPVKKQERKEL</sequence>
<dbReference type="AlphaFoldDB" id="A0A5Q2N634"/>
<dbReference type="Gene3D" id="1.10.10.10">
    <property type="entry name" value="Winged helix-like DNA-binding domain superfamily/Winged helix DNA-binding domain"/>
    <property type="match status" value="2"/>
</dbReference>
<organism evidence="7 8">
    <name type="scientific">Heliorestis convoluta</name>
    <dbReference type="NCBI Taxonomy" id="356322"/>
    <lineage>
        <taxon>Bacteria</taxon>
        <taxon>Bacillati</taxon>
        <taxon>Bacillota</taxon>
        <taxon>Clostridia</taxon>
        <taxon>Eubacteriales</taxon>
        <taxon>Heliobacteriaceae</taxon>
        <taxon>Heliorestis</taxon>
    </lineage>
</organism>
<keyword evidence="3 5" id="KW-0159">Chromosome partition</keyword>
<comment type="function">
    <text evidence="5">Participates in chromosomal partition during cell division. May act via the formation of a condensin-like complex containing Smc and ScpA that pull DNA away from mid-cell into both cell halves.</text>
</comment>
<keyword evidence="1 5" id="KW-0963">Cytoplasm</keyword>
<reference evidence="8" key="1">
    <citation type="submission" date="2019-11" db="EMBL/GenBank/DDBJ databases">
        <title>Genome sequence of Heliorestis convoluta strain HH, an alkaliphilic and minimalistic phototrophic bacterium from a soda lake in Egypt.</title>
        <authorList>
            <person name="Dewey E.D."/>
            <person name="Stokes L.M."/>
            <person name="Burchell B.M."/>
            <person name="Shaffer K.N."/>
            <person name="Huntington A.M."/>
            <person name="Baker J.M."/>
            <person name="Nadendla S."/>
            <person name="Giglio M.G."/>
            <person name="Touchman J.W."/>
            <person name="Blankenship R.E."/>
            <person name="Madigan M.T."/>
            <person name="Sattley W.M."/>
        </authorList>
    </citation>
    <scope>NUCLEOTIDE SEQUENCE [LARGE SCALE GENOMIC DNA]</scope>
    <source>
        <strain evidence="8">HH</strain>
    </source>
</reference>
<dbReference type="EMBL" id="CP045875">
    <property type="protein sequence ID" value="QGG49403.1"/>
    <property type="molecule type" value="Genomic_DNA"/>
</dbReference>
<dbReference type="GO" id="GO:0051301">
    <property type="term" value="P:cell division"/>
    <property type="evidence" value="ECO:0007669"/>
    <property type="project" value="UniProtKB-KW"/>
</dbReference>
<dbReference type="Proteomes" id="UP000366051">
    <property type="component" value="Chromosome"/>
</dbReference>
<dbReference type="GO" id="GO:0006260">
    <property type="term" value="P:DNA replication"/>
    <property type="evidence" value="ECO:0007669"/>
    <property type="project" value="UniProtKB-UniRule"/>
</dbReference>
<keyword evidence="8" id="KW-1185">Reference proteome</keyword>
<keyword evidence="4 5" id="KW-0131">Cell cycle</keyword>
<evidence type="ECO:0000256" key="3">
    <source>
        <dbReference type="ARBA" id="ARBA00022829"/>
    </source>
</evidence>
<dbReference type="KEGG" id="hcv:FTV88_3338"/>
<feature type="compositionally biased region" description="Basic and acidic residues" evidence="6">
    <location>
        <begin position="184"/>
        <end position="202"/>
    </location>
</feature>
<dbReference type="HAMAP" id="MF_01804">
    <property type="entry name" value="ScpB"/>
    <property type="match status" value="1"/>
</dbReference>
<comment type="subunit">
    <text evidence="5">Homodimer. Homodimerization may be required to stabilize the binding of ScpA to the Smc head domains. Component of a cohesin-like complex composed of ScpA, ScpB and the Smc homodimer, in which ScpA and ScpB bind to the head domain of Smc. The presence of the three proteins is required for the association of the complex with DNA.</text>
</comment>
<evidence type="ECO:0000256" key="4">
    <source>
        <dbReference type="ARBA" id="ARBA00023306"/>
    </source>
</evidence>
<proteinExistence type="inferred from homology"/>
<evidence type="ECO:0000256" key="6">
    <source>
        <dbReference type="SAM" id="MobiDB-lite"/>
    </source>
</evidence>
<evidence type="ECO:0000313" key="7">
    <source>
        <dbReference type="EMBL" id="QGG49403.1"/>
    </source>
</evidence>
<dbReference type="InterPro" id="IPR005234">
    <property type="entry name" value="ScpB_csome_segregation"/>
</dbReference>
<dbReference type="OrthoDB" id="9806226at2"/>
<comment type="subcellular location">
    <subcellularLocation>
        <location evidence="5">Cytoplasm</location>
    </subcellularLocation>
    <text evidence="5">Associated with two foci at the outer edges of the nucleoid region in young cells, and at four foci within both cell halves in older cells.</text>
</comment>
<dbReference type="SUPFAM" id="SSF46785">
    <property type="entry name" value="Winged helix' DNA-binding domain"/>
    <property type="match status" value="2"/>
</dbReference>
<dbReference type="NCBIfam" id="TIGR00281">
    <property type="entry name" value="SMC-Scp complex subunit ScpB"/>
    <property type="match status" value="1"/>
</dbReference>
<feature type="region of interest" description="Disordered" evidence="6">
    <location>
        <begin position="178"/>
        <end position="202"/>
    </location>
</feature>
<gene>
    <name evidence="5 7" type="primary">scpB</name>
    <name evidence="7" type="ORF">FTV88_3338</name>
</gene>
<evidence type="ECO:0000313" key="8">
    <source>
        <dbReference type="Proteomes" id="UP000366051"/>
    </source>
</evidence>
<dbReference type="InterPro" id="IPR036388">
    <property type="entry name" value="WH-like_DNA-bd_sf"/>
</dbReference>
<evidence type="ECO:0000256" key="2">
    <source>
        <dbReference type="ARBA" id="ARBA00022618"/>
    </source>
</evidence>
<keyword evidence="2 5" id="KW-0132">Cell division</keyword>
<dbReference type="RefSeq" id="WP_153726400.1">
    <property type="nucleotide sequence ID" value="NZ_CP045875.1"/>
</dbReference>
<protein>
    <recommendedName>
        <fullName evidence="5">Segregation and condensation protein B</fullName>
    </recommendedName>
</protein>
<dbReference type="GO" id="GO:0051304">
    <property type="term" value="P:chromosome separation"/>
    <property type="evidence" value="ECO:0007669"/>
    <property type="project" value="InterPro"/>
</dbReference>
<dbReference type="InterPro" id="IPR036390">
    <property type="entry name" value="WH_DNA-bd_sf"/>
</dbReference>
<dbReference type="PANTHER" id="PTHR34298">
    <property type="entry name" value="SEGREGATION AND CONDENSATION PROTEIN B"/>
    <property type="match status" value="1"/>
</dbReference>
<dbReference type="GO" id="GO:0005737">
    <property type="term" value="C:cytoplasm"/>
    <property type="evidence" value="ECO:0007669"/>
    <property type="project" value="UniProtKB-SubCell"/>
</dbReference>
<name>A0A5Q2N634_9FIRM</name>
<dbReference type="PANTHER" id="PTHR34298:SF2">
    <property type="entry name" value="SEGREGATION AND CONDENSATION PROTEIN B"/>
    <property type="match status" value="1"/>
</dbReference>
<dbReference type="Pfam" id="PF04079">
    <property type="entry name" value="SMC_ScpB"/>
    <property type="match status" value="1"/>
</dbReference>
<accession>A0A5Q2N634</accession>
<dbReference type="PIRSF" id="PIRSF019345">
    <property type="entry name" value="ScpB"/>
    <property type="match status" value="1"/>
</dbReference>
<evidence type="ECO:0000256" key="5">
    <source>
        <dbReference type="HAMAP-Rule" id="MF_01804"/>
    </source>
</evidence>